<sequence>MQTVTAVSVKELREITGVAMMDCKKALVECNGDLEEAKELLRKKGQAKALKKSSRETFEGAIGLALSEDKKKGALVKLACETDFVALNESFQDLLGTLARQVLAQGGEGLAEQSLAKGEGTVKDLLTGKISELGENMQLLDSGRLQVSEGVIGGYVHMTGKIGVLVALETDAACGAEPLIRLAKDLAMHIAASPVEVIRADQVDQNMLEKEREIIASQARESGKPEEIIE</sequence>
<feature type="domain" description="Translation elongation factor EFTs/EF1B dimerisation" evidence="4">
    <location>
        <begin position="73"/>
        <end position="230"/>
    </location>
</feature>
<protein>
    <recommendedName>
        <fullName evidence="4">Translation elongation factor EFTs/EF1B dimerisation domain-containing protein</fullName>
    </recommendedName>
</protein>
<dbReference type="InterPro" id="IPR018101">
    <property type="entry name" value="Transl_elong_Ts_CS"/>
</dbReference>
<dbReference type="PANTHER" id="PTHR11741">
    <property type="entry name" value="ELONGATION FACTOR TS"/>
    <property type="match status" value="1"/>
</dbReference>
<dbReference type="HAMAP" id="MF_00050">
    <property type="entry name" value="EF_Ts"/>
    <property type="match status" value="1"/>
</dbReference>
<organism evidence="5">
    <name type="scientific">marine metagenome</name>
    <dbReference type="NCBI Taxonomy" id="408172"/>
    <lineage>
        <taxon>unclassified sequences</taxon>
        <taxon>metagenomes</taxon>
        <taxon>ecological metagenomes</taxon>
    </lineage>
</organism>
<dbReference type="SUPFAM" id="SSF54713">
    <property type="entry name" value="Elongation factor Ts (EF-Ts), dimerisation domain"/>
    <property type="match status" value="2"/>
</dbReference>
<dbReference type="CDD" id="cd14275">
    <property type="entry name" value="UBA_EF-Ts"/>
    <property type="match status" value="1"/>
</dbReference>
<dbReference type="NCBIfam" id="TIGR00116">
    <property type="entry name" value="tsf"/>
    <property type="match status" value="1"/>
</dbReference>
<keyword evidence="3" id="KW-0648">Protein biosynthesis</keyword>
<dbReference type="EMBL" id="UINC01154699">
    <property type="protein sequence ID" value="SVD50125.1"/>
    <property type="molecule type" value="Genomic_DNA"/>
</dbReference>
<dbReference type="SUPFAM" id="SSF46934">
    <property type="entry name" value="UBA-like"/>
    <property type="match status" value="1"/>
</dbReference>
<evidence type="ECO:0000256" key="1">
    <source>
        <dbReference type="ARBA" id="ARBA00005532"/>
    </source>
</evidence>
<comment type="similarity">
    <text evidence="1">Belongs to the EF-Ts family.</text>
</comment>
<dbReference type="InterPro" id="IPR014039">
    <property type="entry name" value="Transl_elong_EFTs/EF1B_dimer"/>
</dbReference>
<keyword evidence="2" id="KW-0251">Elongation factor</keyword>
<dbReference type="Gene3D" id="1.10.8.10">
    <property type="entry name" value="DNA helicase RuvA subunit, C-terminal domain"/>
    <property type="match status" value="1"/>
</dbReference>
<dbReference type="FunFam" id="1.10.8.10:FF:000001">
    <property type="entry name" value="Elongation factor Ts"/>
    <property type="match status" value="1"/>
</dbReference>
<feature type="non-terminal residue" evidence="5">
    <location>
        <position position="230"/>
    </location>
</feature>
<evidence type="ECO:0000259" key="4">
    <source>
        <dbReference type="Pfam" id="PF00889"/>
    </source>
</evidence>
<evidence type="ECO:0000256" key="2">
    <source>
        <dbReference type="ARBA" id="ARBA00022768"/>
    </source>
</evidence>
<dbReference type="GO" id="GO:0003746">
    <property type="term" value="F:translation elongation factor activity"/>
    <property type="evidence" value="ECO:0007669"/>
    <property type="project" value="UniProtKB-KW"/>
</dbReference>
<evidence type="ECO:0000256" key="3">
    <source>
        <dbReference type="ARBA" id="ARBA00022917"/>
    </source>
</evidence>
<dbReference type="InterPro" id="IPR001816">
    <property type="entry name" value="Transl_elong_EFTs/EF1B"/>
</dbReference>
<dbReference type="PROSITE" id="PS01126">
    <property type="entry name" value="EF_TS_1"/>
    <property type="match status" value="1"/>
</dbReference>
<evidence type="ECO:0000313" key="5">
    <source>
        <dbReference type="EMBL" id="SVD50125.1"/>
    </source>
</evidence>
<name>A0A382VVT1_9ZZZZ</name>
<dbReference type="AlphaFoldDB" id="A0A382VVT1"/>
<dbReference type="InterPro" id="IPR036402">
    <property type="entry name" value="EF-Ts_dimer_sf"/>
</dbReference>
<dbReference type="Pfam" id="PF00889">
    <property type="entry name" value="EF_TS"/>
    <property type="match status" value="1"/>
</dbReference>
<dbReference type="PANTHER" id="PTHR11741:SF0">
    <property type="entry name" value="ELONGATION FACTOR TS, MITOCHONDRIAL"/>
    <property type="match status" value="1"/>
</dbReference>
<proteinExistence type="inferred from homology"/>
<reference evidence="5" key="1">
    <citation type="submission" date="2018-05" db="EMBL/GenBank/DDBJ databases">
        <authorList>
            <person name="Lanie J.A."/>
            <person name="Ng W.-L."/>
            <person name="Kazmierczak K.M."/>
            <person name="Andrzejewski T.M."/>
            <person name="Davidsen T.M."/>
            <person name="Wayne K.J."/>
            <person name="Tettelin H."/>
            <person name="Glass J.I."/>
            <person name="Rusch D."/>
            <person name="Podicherti R."/>
            <person name="Tsui H.-C.T."/>
            <person name="Winkler M.E."/>
        </authorList>
    </citation>
    <scope>NUCLEOTIDE SEQUENCE</scope>
</reference>
<accession>A0A382VVT1</accession>
<dbReference type="InterPro" id="IPR009060">
    <property type="entry name" value="UBA-like_sf"/>
</dbReference>
<gene>
    <name evidence="5" type="ORF">METZ01_LOCUS402979</name>
</gene>
<dbReference type="Gene3D" id="3.30.479.20">
    <property type="entry name" value="Elongation factor Ts, dimerisation domain"/>
    <property type="match status" value="2"/>
</dbReference>